<dbReference type="Pfam" id="PF19579">
    <property type="entry name" value="FtsL_2"/>
    <property type="match status" value="1"/>
</dbReference>
<keyword evidence="4" id="KW-0489">Methyltransferase</keyword>
<evidence type="ECO:0000256" key="1">
    <source>
        <dbReference type="SAM" id="Coils"/>
    </source>
</evidence>
<feature type="region of interest" description="Disordered" evidence="2">
    <location>
        <begin position="88"/>
        <end position="107"/>
    </location>
</feature>
<reference evidence="4 5" key="1">
    <citation type="submission" date="2019-09" db="EMBL/GenBank/DDBJ databases">
        <title>Genomes of family Cryomorphaceae.</title>
        <authorList>
            <person name="Bowman J.P."/>
        </authorList>
    </citation>
    <scope>NUCLEOTIDE SEQUENCE [LARGE SCALE GENOMIC DNA]</scope>
    <source>
        <strain evidence="4 5">LMG 25704</strain>
    </source>
</reference>
<feature type="coiled-coil region" evidence="1">
    <location>
        <begin position="46"/>
        <end position="80"/>
    </location>
</feature>
<dbReference type="OrthoDB" id="1132266at2"/>
<organism evidence="4 5">
    <name type="scientific">Phaeocystidibacter luteus</name>
    <dbReference type="NCBI Taxonomy" id="911197"/>
    <lineage>
        <taxon>Bacteria</taxon>
        <taxon>Pseudomonadati</taxon>
        <taxon>Bacteroidota</taxon>
        <taxon>Flavobacteriia</taxon>
        <taxon>Flavobacteriales</taxon>
        <taxon>Phaeocystidibacteraceae</taxon>
        <taxon>Phaeocystidibacter</taxon>
    </lineage>
</organism>
<accession>A0A6N6RH87</accession>
<feature type="compositionally biased region" description="Basic and acidic residues" evidence="2">
    <location>
        <begin position="94"/>
        <end position="107"/>
    </location>
</feature>
<keyword evidence="5" id="KW-1185">Reference proteome</keyword>
<dbReference type="Proteomes" id="UP000468650">
    <property type="component" value="Unassembled WGS sequence"/>
</dbReference>
<keyword evidence="3" id="KW-0812">Transmembrane</keyword>
<evidence type="ECO:0000313" key="5">
    <source>
        <dbReference type="Proteomes" id="UP000468650"/>
    </source>
</evidence>
<evidence type="ECO:0000313" key="4">
    <source>
        <dbReference type="EMBL" id="KAB2813663.1"/>
    </source>
</evidence>
<dbReference type="InterPro" id="IPR045755">
    <property type="entry name" value="FtsL-like"/>
</dbReference>
<comment type="caution">
    <text evidence="4">The sequence shown here is derived from an EMBL/GenBank/DDBJ whole genome shotgun (WGS) entry which is preliminary data.</text>
</comment>
<dbReference type="GO" id="GO:0032259">
    <property type="term" value="P:methylation"/>
    <property type="evidence" value="ECO:0007669"/>
    <property type="project" value="UniProtKB-KW"/>
</dbReference>
<sequence length="107" mass="12127">MSKIGDNIGAFLRGSFLANERVTRHFPLMVYILLLSLVAIYSAHSADRKVHRIQKLQTQVDELESEHHDTKSRLMQLGLESKVEERVAPLGLETPEHPPVKLRASDD</sequence>
<dbReference type="AlphaFoldDB" id="A0A6N6RH87"/>
<keyword evidence="3" id="KW-0472">Membrane</keyword>
<protein>
    <submittedName>
        <fullName evidence="4">S-adenosyl-methyltransferase</fullName>
    </submittedName>
</protein>
<keyword evidence="1" id="KW-0175">Coiled coil</keyword>
<dbReference type="EMBL" id="WBVO01000003">
    <property type="protein sequence ID" value="KAB2813663.1"/>
    <property type="molecule type" value="Genomic_DNA"/>
</dbReference>
<proteinExistence type="predicted"/>
<dbReference type="RefSeq" id="WP_151666865.1">
    <property type="nucleotide sequence ID" value="NZ_WBVO01000003.1"/>
</dbReference>
<evidence type="ECO:0000256" key="2">
    <source>
        <dbReference type="SAM" id="MobiDB-lite"/>
    </source>
</evidence>
<keyword evidence="3" id="KW-1133">Transmembrane helix</keyword>
<name>A0A6N6RH87_9FLAO</name>
<dbReference type="GO" id="GO:0008168">
    <property type="term" value="F:methyltransferase activity"/>
    <property type="evidence" value="ECO:0007669"/>
    <property type="project" value="UniProtKB-KW"/>
</dbReference>
<evidence type="ECO:0000256" key="3">
    <source>
        <dbReference type="SAM" id="Phobius"/>
    </source>
</evidence>
<feature type="transmembrane region" description="Helical" evidence="3">
    <location>
        <begin position="25"/>
        <end position="43"/>
    </location>
</feature>
<gene>
    <name evidence="4" type="ORF">F8C67_05740</name>
</gene>
<keyword evidence="4" id="KW-0808">Transferase</keyword>